<gene>
    <name evidence="1" type="ORF">g.43517</name>
</gene>
<dbReference type="AlphaFoldDB" id="A0A146KSH5"/>
<accession>A0A146KSH5</accession>
<reference evidence="1" key="1">
    <citation type="journal article" date="2016" name="Gigascience">
        <title>De novo construction of an expanded transcriptome assembly for the western tarnished plant bug, Lygus hesperus.</title>
        <authorList>
            <person name="Tassone E.E."/>
            <person name="Geib S.M."/>
            <person name="Hall B."/>
            <person name="Fabrick J.A."/>
            <person name="Brent C.S."/>
            <person name="Hull J.J."/>
        </authorList>
    </citation>
    <scope>NUCLEOTIDE SEQUENCE</scope>
</reference>
<proteinExistence type="predicted"/>
<protein>
    <submittedName>
        <fullName evidence="1">Uncharacterized protein</fullName>
    </submittedName>
</protein>
<evidence type="ECO:0000313" key="1">
    <source>
        <dbReference type="EMBL" id="JAP99452.1"/>
    </source>
</evidence>
<feature type="non-terminal residue" evidence="1">
    <location>
        <position position="1"/>
    </location>
</feature>
<sequence length="133" mass="15239">KSLTKELSDERFTNTYSSDDCVKQLLMVSHLFNQFFFCRRLHGYITHITTINNQKLRILEVMGAILGEGFAEMQRVYRASSRGENEWLRGKLLWNFHNASVCECVICAPPFQCRCCTNCAVPHCPAARVPMCA</sequence>
<dbReference type="EMBL" id="GDHC01019176">
    <property type="protein sequence ID" value="JAP99452.1"/>
    <property type="molecule type" value="Transcribed_RNA"/>
</dbReference>
<organism evidence="1">
    <name type="scientific">Lygus hesperus</name>
    <name type="common">Western plant bug</name>
    <dbReference type="NCBI Taxonomy" id="30085"/>
    <lineage>
        <taxon>Eukaryota</taxon>
        <taxon>Metazoa</taxon>
        <taxon>Ecdysozoa</taxon>
        <taxon>Arthropoda</taxon>
        <taxon>Hexapoda</taxon>
        <taxon>Insecta</taxon>
        <taxon>Pterygota</taxon>
        <taxon>Neoptera</taxon>
        <taxon>Paraneoptera</taxon>
        <taxon>Hemiptera</taxon>
        <taxon>Heteroptera</taxon>
        <taxon>Panheteroptera</taxon>
        <taxon>Cimicomorpha</taxon>
        <taxon>Miridae</taxon>
        <taxon>Mirini</taxon>
        <taxon>Lygus</taxon>
    </lineage>
</organism>
<name>A0A146KSH5_LYGHE</name>